<protein>
    <recommendedName>
        <fullName evidence="3">Peptidase E</fullName>
    </recommendedName>
</protein>
<accession>A0ABW9Z7P9</accession>
<dbReference type="Proteomes" id="UP000798602">
    <property type="component" value="Unassembled WGS sequence"/>
</dbReference>
<dbReference type="Pfam" id="PF20420">
    <property type="entry name" value="DUF6702"/>
    <property type="match status" value="1"/>
</dbReference>
<keyword evidence="2" id="KW-1185">Reference proteome</keyword>
<name>A0ABW9Z7P9_9FLAO</name>
<sequence>MKKWVFLILVFAATSGFTTHKFYVSINEVNFSASKNRLEITSRIFIDDLELALEKRFNTKFNLGTSQQKSDFVAFLQKYFNEKLQVKVNQVSRTPQIVNTEIEDGVFICYFLIKDVAKIQNIEIKNTALMELYDQQHIFHINVSGNKKSVMLTDANQSELLKF</sequence>
<comment type="caution">
    <text evidence="1">The sequence shown here is derived from an EMBL/GenBank/DDBJ whole genome shotgun (WGS) entry which is preliminary data.</text>
</comment>
<organism evidence="1 2">
    <name type="scientific">Flavobacterium ichthyis</name>
    <dbReference type="NCBI Taxonomy" id="2698827"/>
    <lineage>
        <taxon>Bacteria</taxon>
        <taxon>Pseudomonadati</taxon>
        <taxon>Bacteroidota</taxon>
        <taxon>Flavobacteriia</taxon>
        <taxon>Flavobacteriales</taxon>
        <taxon>Flavobacteriaceae</taxon>
        <taxon>Flavobacterium</taxon>
    </lineage>
</organism>
<proteinExistence type="predicted"/>
<dbReference type="RefSeq" id="WP_166536555.1">
    <property type="nucleotide sequence ID" value="NZ_JAABLM010000006.1"/>
</dbReference>
<dbReference type="InterPro" id="IPR046525">
    <property type="entry name" value="DUF6702"/>
</dbReference>
<evidence type="ECO:0000313" key="2">
    <source>
        <dbReference type="Proteomes" id="UP000798602"/>
    </source>
</evidence>
<dbReference type="EMBL" id="JAABLM010000006">
    <property type="protein sequence ID" value="NBL64726.1"/>
    <property type="molecule type" value="Genomic_DNA"/>
</dbReference>
<reference evidence="2" key="1">
    <citation type="submission" date="2020-01" db="EMBL/GenBank/DDBJ databases">
        <title>Sphingomonas sp. strain CSW-10.</title>
        <authorList>
            <person name="Chen W.-M."/>
        </authorList>
    </citation>
    <scope>NUCLEOTIDE SEQUENCE [LARGE SCALE GENOMIC DNA]</scope>
    <source>
        <strain evidence="2">NST-5</strain>
    </source>
</reference>
<evidence type="ECO:0000313" key="1">
    <source>
        <dbReference type="EMBL" id="NBL64726.1"/>
    </source>
</evidence>
<evidence type="ECO:0008006" key="3">
    <source>
        <dbReference type="Google" id="ProtNLM"/>
    </source>
</evidence>
<gene>
    <name evidence="1" type="ORF">GV828_05870</name>
</gene>